<dbReference type="PANTHER" id="PTHR30050:SF8">
    <property type="entry name" value="PRIMOSOMAL PROTEIN DNAI"/>
    <property type="match status" value="1"/>
</dbReference>
<dbReference type="Gene3D" id="3.40.50.300">
    <property type="entry name" value="P-loop containing nucleotide triphosphate hydrolases"/>
    <property type="match status" value="1"/>
</dbReference>
<sequence>MKSLKLTMQDIMNKHHISDDYHHLMHNAIHDPEVNSFIKKNHVSNQTIINSASKLYEYFDEKKKLVNGKQTLIPGYVPKLVMNDNLIDITYVPTRDTVEKQHTDQLQNRVQSISMPKMIRNANLDDFDSDSTTERTMALGLAVDFISNYTKRPKHFHRGLYLYGKFGIGKTYLLAAIANRLASKGYRTMLVHFPSFAADMKNSIANNDVGAKLDRVKTAPILMLDDLGADSISSWIRDDILAVILEYRMQNELPTFFSSNDSMKKLETDHLRIDKAGNDEPLKAKRIMQRIHFLSREFLLTGKNRRLGNKDHLSKK</sequence>
<dbReference type="AlphaFoldDB" id="A0A9W6B0X7"/>
<gene>
    <name evidence="3" type="primary">dnaI</name>
    <name evidence="3" type="ORF">WR164_07300</name>
</gene>
<dbReference type="GO" id="GO:0006260">
    <property type="term" value="P:DNA replication"/>
    <property type="evidence" value="ECO:0007669"/>
    <property type="project" value="TreeGrafter"/>
</dbReference>
<dbReference type="InterPro" id="IPR009928">
    <property type="entry name" value="DnaI_N"/>
</dbReference>
<feature type="domain" description="Primosomal DnaI N-terminal" evidence="2">
    <location>
        <begin position="1"/>
        <end position="91"/>
    </location>
</feature>
<evidence type="ECO:0000259" key="1">
    <source>
        <dbReference type="Pfam" id="PF00308"/>
    </source>
</evidence>
<dbReference type="EMBL" id="BRPL01000002">
    <property type="protein sequence ID" value="GLB46751.1"/>
    <property type="molecule type" value="Genomic_DNA"/>
</dbReference>
<dbReference type="RefSeq" id="WP_286136212.1">
    <property type="nucleotide sequence ID" value="NZ_BRPL01000002.1"/>
</dbReference>
<keyword evidence="4" id="KW-1185">Reference proteome</keyword>
<dbReference type="Pfam" id="PF00308">
    <property type="entry name" value="Bac_DnaA"/>
    <property type="match status" value="1"/>
</dbReference>
<feature type="domain" description="Chromosomal replication initiator protein DnaA ATPAse" evidence="1">
    <location>
        <begin position="149"/>
        <end position="267"/>
    </location>
</feature>
<evidence type="ECO:0000313" key="4">
    <source>
        <dbReference type="Proteomes" id="UP001144204"/>
    </source>
</evidence>
<proteinExistence type="predicted"/>
<dbReference type="Pfam" id="PF07319">
    <property type="entry name" value="DnaI_N"/>
    <property type="match status" value="1"/>
</dbReference>
<evidence type="ECO:0000313" key="3">
    <source>
        <dbReference type="EMBL" id="GLB46751.1"/>
    </source>
</evidence>
<dbReference type="NCBIfam" id="NF006505">
    <property type="entry name" value="PRK08939.1"/>
    <property type="match status" value="1"/>
</dbReference>
<dbReference type="InterPro" id="IPR013317">
    <property type="entry name" value="DnaA_dom"/>
</dbReference>
<comment type="caution">
    <text evidence="3">The sequence shown here is derived from an EMBL/GenBank/DDBJ whole genome shotgun (WGS) entry which is preliminary data.</text>
</comment>
<dbReference type="CDD" id="cd00009">
    <property type="entry name" value="AAA"/>
    <property type="match status" value="1"/>
</dbReference>
<reference evidence="3" key="1">
    <citation type="submission" date="2022-07" db="EMBL/GenBank/DDBJ databases">
        <authorList>
            <person name="Kouya T."/>
            <person name="Ishiyama Y."/>
        </authorList>
    </citation>
    <scope>NUCLEOTIDE SEQUENCE</scope>
    <source>
        <strain evidence="3">WR16-4</strain>
    </source>
</reference>
<dbReference type="PANTHER" id="PTHR30050">
    <property type="entry name" value="CHROMOSOMAL REPLICATION INITIATOR PROTEIN DNAA"/>
    <property type="match status" value="1"/>
</dbReference>
<reference evidence="3" key="2">
    <citation type="journal article" date="2023" name="PLoS ONE">
        <title>Philodulcilactobacillus myokoensis gen. nov., sp. nov., a fructophilic, acidophilic, and agar-phobic lactic acid bacterium isolated from fermented vegetable extracts.</title>
        <authorList>
            <person name="Kouya T."/>
            <person name="Ishiyama Y."/>
            <person name="Ohashi S."/>
            <person name="Kumakubo R."/>
            <person name="Yamazaki T."/>
            <person name="Otaki T."/>
        </authorList>
    </citation>
    <scope>NUCLEOTIDE SEQUENCE</scope>
    <source>
        <strain evidence="3">WR16-4</strain>
    </source>
</reference>
<dbReference type="SUPFAM" id="SSF52540">
    <property type="entry name" value="P-loop containing nucleoside triphosphate hydrolases"/>
    <property type="match status" value="1"/>
</dbReference>
<name>A0A9W6B0X7_9LACO</name>
<organism evidence="3 4">
    <name type="scientific">Philodulcilactobacillus myokoensis</name>
    <dbReference type="NCBI Taxonomy" id="2929573"/>
    <lineage>
        <taxon>Bacteria</taxon>
        <taxon>Bacillati</taxon>
        <taxon>Bacillota</taxon>
        <taxon>Bacilli</taxon>
        <taxon>Lactobacillales</taxon>
        <taxon>Lactobacillaceae</taxon>
        <taxon>Philodulcilactobacillus</taxon>
    </lineage>
</organism>
<dbReference type="InterPro" id="IPR027417">
    <property type="entry name" value="P-loop_NTPase"/>
</dbReference>
<evidence type="ECO:0000259" key="2">
    <source>
        <dbReference type="Pfam" id="PF07319"/>
    </source>
</evidence>
<accession>A0A9W6B0X7</accession>
<dbReference type="Proteomes" id="UP001144204">
    <property type="component" value="Unassembled WGS sequence"/>
</dbReference>
<protein>
    <submittedName>
        <fullName evidence="3">Primosomal protein DnaI</fullName>
    </submittedName>
</protein>